<dbReference type="AlphaFoldDB" id="A0A6P8H735"/>
<feature type="domain" description="P-type ATPase C-terminal" evidence="2">
    <location>
        <begin position="26"/>
        <end position="99"/>
    </location>
</feature>
<keyword evidence="3" id="KW-1185">Reference proteome</keyword>
<keyword evidence="1" id="KW-0812">Transmembrane</keyword>
<dbReference type="InParanoid" id="A0A6P8H735"/>
<feature type="transmembrane region" description="Helical" evidence="1">
    <location>
        <begin position="6"/>
        <end position="25"/>
    </location>
</feature>
<name>A0A6P8H735_ACTTE</name>
<accession>A0A6P8H735</accession>
<proteinExistence type="predicted"/>
<protein>
    <submittedName>
        <fullName evidence="4">Probable phospholipid-transporting ATPase IF</fullName>
    </submittedName>
</protein>
<evidence type="ECO:0000259" key="2">
    <source>
        <dbReference type="Pfam" id="PF16212"/>
    </source>
</evidence>
<dbReference type="GeneID" id="116288489"/>
<dbReference type="InterPro" id="IPR032630">
    <property type="entry name" value="P_typ_ATPase_c"/>
</dbReference>
<dbReference type="Pfam" id="PF16212">
    <property type="entry name" value="PhoLip_ATPase_C"/>
    <property type="match status" value="1"/>
</dbReference>
<dbReference type="Proteomes" id="UP000515163">
    <property type="component" value="Unplaced"/>
</dbReference>
<feature type="transmembrane region" description="Helical" evidence="1">
    <location>
        <begin position="32"/>
        <end position="52"/>
    </location>
</feature>
<sequence>MYIRKLFWLTILDALYQSVILFFCCSLTWIHYLFLWGSIILSFAWTICFGLVQVTHKIYFVSIVTLSSKEFWSLCALISVTALLPRYSLLALRRTVCPTQIDEAQIQKRTKPRFNAAHKIDANGYNEEPKTQSSVVML</sequence>
<dbReference type="OrthoDB" id="377733at2759"/>
<keyword evidence="1" id="KW-1133">Transmembrane helix</keyword>
<evidence type="ECO:0000313" key="4">
    <source>
        <dbReference type="RefSeq" id="XP_031551148.1"/>
    </source>
</evidence>
<gene>
    <name evidence="4" type="primary">LOC116288489</name>
</gene>
<dbReference type="KEGG" id="aten:116288489"/>
<evidence type="ECO:0000313" key="3">
    <source>
        <dbReference type="Proteomes" id="UP000515163"/>
    </source>
</evidence>
<reference evidence="4" key="1">
    <citation type="submission" date="2025-08" db="UniProtKB">
        <authorList>
            <consortium name="RefSeq"/>
        </authorList>
    </citation>
    <scope>IDENTIFICATION</scope>
</reference>
<evidence type="ECO:0000256" key="1">
    <source>
        <dbReference type="SAM" id="Phobius"/>
    </source>
</evidence>
<dbReference type="RefSeq" id="XP_031551148.1">
    <property type="nucleotide sequence ID" value="XM_031695288.1"/>
</dbReference>
<organism evidence="3 4">
    <name type="scientific">Actinia tenebrosa</name>
    <name type="common">Australian red waratah sea anemone</name>
    <dbReference type="NCBI Taxonomy" id="6105"/>
    <lineage>
        <taxon>Eukaryota</taxon>
        <taxon>Metazoa</taxon>
        <taxon>Cnidaria</taxon>
        <taxon>Anthozoa</taxon>
        <taxon>Hexacorallia</taxon>
        <taxon>Actiniaria</taxon>
        <taxon>Actiniidae</taxon>
        <taxon>Actinia</taxon>
    </lineage>
</organism>
<keyword evidence="1" id="KW-0472">Membrane</keyword>